<dbReference type="AlphaFoldDB" id="A0A4Y3JA90"/>
<dbReference type="NCBIfam" id="NF033832">
    <property type="entry name" value="sce7726_fam"/>
    <property type="match status" value="1"/>
</dbReference>
<dbReference type="InterPro" id="IPR047729">
    <property type="entry name" value="Sce7726-like"/>
</dbReference>
<gene>
    <name evidence="1" type="ORF">PA3_26950</name>
</gene>
<proteinExistence type="predicted"/>
<dbReference type="Proteomes" id="UP000317717">
    <property type="component" value="Unassembled WGS sequence"/>
</dbReference>
<evidence type="ECO:0008006" key="3">
    <source>
        <dbReference type="Google" id="ProtNLM"/>
    </source>
</evidence>
<sequence>MKWENRAIAKIFNSNVLNSIARGDFSYLESLHEQKKIDINGLSLSDFYEKTYEHLAKNYKNEYLYKNLIIKKILLGRHSLNTATMLSEFRVGLKKADCVILNGKSTCYEIKTDYDSLIRLEEQLDSYLQLFDEVYVVCSASHLQSVLNIASPCVGILVLNELNRFTQIRKASKRTQPLNRSLLIQSLRQEEYKQLAEILVNDKINLPNTLIYKECLSIVEKYNDEYFLNTKFIEILKKTRKNNDRLIKSLPESLANAAISYRFSKKEADNLIEYFKKGEPIYVLSDFKREVK</sequence>
<organism evidence="1 2">
    <name type="scientific">Acinetobacter pittii</name>
    <name type="common">Acinetobacter genomosp. 3</name>
    <dbReference type="NCBI Taxonomy" id="48296"/>
    <lineage>
        <taxon>Bacteria</taxon>
        <taxon>Pseudomonadati</taxon>
        <taxon>Pseudomonadota</taxon>
        <taxon>Gammaproteobacteria</taxon>
        <taxon>Moraxellales</taxon>
        <taxon>Moraxellaceae</taxon>
        <taxon>Acinetobacter</taxon>
        <taxon>Acinetobacter calcoaceticus/baumannii complex</taxon>
    </lineage>
</organism>
<protein>
    <recommendedName>
        <fullName evidence="3">Sce7726 family protein</fullName>
    </recommendedName>
</protein>
<name>A0A4Y3JA90_ACIPI</name>
<comment type="caution">
    <text evidence="1">The sequence shown here is derived from an EMBL/GenBank/DDBJ whole genome shotgun (WGS) entry which is preliminary data.</text>
</comment>
<dbReference type="RefSeq" id="WP_141316342.1">
    <property type="nucleotide sequence ID" value="NZ_BJLJ01000011.1"/>
</dbReference>
<dbReference type="EMBL" id="BJLJ01000011">
    <property type="protein sequence ID" value="GEA68537.1"/>
    <property type="molecule type" value="Genomic_DNA"/>
</dbReference>
<accession>A0A4Y3JA90</accession>
<reference evidence="1 2" key="1">
    <citation type="submission" date="2019-06" db="EMBL/GenBank/DDBJ databases">
        <title>Whole genome shotgun sequence of Acinetobacter pittii NBRC 110514.</title>
        <authorList>
            <person name="Hosoyama A."/>
            <person name="Uohara A."/>
            <person name="Ohji S."/>
            <person name="Ichikawa N."/>
        </authorList>
    </citation>
    <scope>NUCLEOTIDE SEQUENCE [LARGE SCALE GENOMIC DNA]</scope>
    <source>
        <strain evidence="1 2">NBRC 110514</strain>
    </source>
</reference>
<evidence type="ECO:0000313" key="2">
    <source>
        <dbReference type="Proteomes" id="UP000317717"/>
    </source>
</evidence>
<evidence type="ECO:0000313" key="1">
    <source>
        <dbReference type="EMBL" id="GEA68537.1"/>
    </source>
</evidence>